<feature type="compositionally biased region" description="Low complexity" evidence="1">
    <location>
        <begin position="23"/>
        <end position="34"/>
    </location>
</feature>
<dbReference type="EMBL" id="JAEFCI010001021">
    <property type="protein sequence ID" value="KAG5463180.1"/>
    <property type="molecule type" value="Genomic_DNA"/>
</dbReference>
<dbReference type="Proteomes" id="UP000673691">
    <property type="component" value="Unassembled WGS sequence"/>
</dbReference>
<comment type="caution">
    <text evidence="2">The sequence shown here is derived from an EMBL/GenBank/DDBJ whole genome shotgun (WGS) entry which is preliminary data.</text>
</comment>
<accession>A0A8H8A1E0</accession>
<name>A0A8H8A1E0_9FUNG</name>
<sequence length="89" mass="9909">MTPELGSAVTARHVICPPAPRVSSSSFWLSSRGSTKGRSLSRSKSRTTIESRFAFMVSLQKCLECIPLFPLATIHEWMHIRGKAVDGYR</sequence>
<feature type="region of interest" description="Disordered" evidence="1">
    <location>
        <begin position="21"/>
        <end position="43"/>
    </location>
</feature>
<organism evidence="2 3">
    <name type="scientific">Olpidium bornovanus</name>
    <dbReference type="NCBI Taxonomy" id="278681"/>
    <lineage>
        <taxon>Eukaryota</taxon>
        <taxon>Fungi</taxon>
        <taxon>Fungi incertae sedis</taxon>
        <taxon>Olpidiomycota</taxon>
        <taxon>Olpidiomycotina</taxon>
        <taxon>Olpidiomycetes</taxon>
        <taxon>Olpidiales</taxon>
        <taxon>Olpidiaceae</taxon>
        <taxon>Olpidium</taxon>
    </lineage>
</organism>
<dbReference type="AlphaFoldDB" id="A0A8H8A1E0"/>
<proteinExistence type="predicted"/>
<evidence type="ECO:0000313" key="2">
    <source>
        <dbReference type="EMBL" id="KAG5463180.1"/>
    </source>
</evidence>
<evidence type="ECO:0000256" key="1">
    <source>
        <dbReference type="SAM" id="MobiDB-lite"/>
    </source>
</evidence>
<evidence type="ECO:0000313" key="3">
    <source>
        <dbReference type="Proteomes" id="UP000673691"/>
    </source>
</evidence>
<keyword evidence="3" id="KW-1185">Reference proteome</keyword>
<gene>
    <name evidence="2" type="ORF">BJ554DRAFT_1237</name>
</gene>
<protein>
    <submittedName>
        <fullName evidence="2">Uncharacterized protein</fullName>
    </submittedName>
</protein>
<reference evidence="2 3" key="1">
    <citation type="journal article" name="Sci. Rep.">
        <title>Genome-scale phylogenetic analyses confirm Olpidium as the closest living zoosporic fungus to the non-flagellated, terrestrial fungi.</title>
        <authorList>
            <person name="Chang Y."/>
            <person name="Rochon D."/>
            <person name="Sekimoto S."/>
            <person name="Wang Y."/>
            <person name="Chovatia M."/>
            <person name="Sandor L."/>
            <person name="Salamov A."/>
            <person name="Grigoriev I.V."/>
            <person name="Stajich J.E."/>
            <person name="Spatafora J.W."/>
        </authorList>
    </citation>
    <scope>NUCLEOTIDE SEQUENCE [LARGE SCALE GENOMIC DNA]</scope>
    <source>
        <strain evidence="2">S191</strain>
    </source>
</reference>